<evidence type="ECO:0000256" key="9">
    <source>
        <dbReference type="ARBA" id="ARBA00023065"/>
    </source>
</evidence>
<evidence type="ECO:0000313" key="19">
    <source>
        <dbReference type="Proteomes" id="UP000183417"/>
    </source>
</evidence>
<dbReference type="CDD" id="cd01347">
    <property type="entry name" value="ligand_gated_channel"/>
    <property type="match status" value="1"/>
</dbReference>
<evidence type="ECO:0000256" key="10">
    <source>
        <dbReference type="ARBA" id="ARBA00023077"/>
    </source>
</evidence>
<dbReference type="EMBL" id="FNPE01000031">
    <property type="protein sequence ID" value="SDZ51815.1"/>
    <property type="molecule type" value="Genomic_DNA"/>
</dbReference>
<dbReference type="InterPro" id="IPR036942">
    <property type="entry name" value="Beta-barrel_TonB_sf"/>
</dbReference>
<keyword evidence="7" id="KW-0732">Signal</keyword>
<dbReference type="GO" id="GO:0009279">
    <property type="term" value="C:cell outer membrane"/>
    <property type="evidence" value="ECO:0007669"/>
    <property type="project" value="UniProtKB-SubCell"/>
</dbReference>
<dbReference type="GO" id="GO:0038023">
    <property type="term" value="F:signaling receptor activity"/>
    <property type="evidence" value="ECO:0007669"/>
    <property type="project" value="InterPro"/>
</dbReference>
<keyword evidence="8" id="KW-0408">Iron</keyword>
<keyword evidence="6 14" id="KW-0812">Transmembrane</keyword>
<dbReference type="Gene3D" id="3.55.50.30">
    <property type="match status" value="1"/>
</dbReference>
<dbReference type="InterPro" id="IPR011662">
    <property type="entry name" value="Secretin/TonB_short_N"/>
</dbReference>
<evidence type="ECO:0000256" key="3">
    <source>
        <dbReference type="ARBA" id="ARBA00022448"/>
    </source>
</evidence>
<evidence type="ECO:0000313" key="18">
    <source>
        <dbReference type="EMBL" id="SDZ51815.1"/>
    </source>
</evidence>
<dbReference type="AlphaFoldDB" id="A0A1H3TQ94"/>
<dbReference type="InterPro" id="IPR012910">
    <property type="entry name" value="Plug_dom"/>
</dbReference>
<keyword evidence="11 14" id="KW-0472">Membrane</keyword>
<evidence type="ECO:0000256" key="1">
    <source>
        <dbReference type="ARBA" id="ARBA00004571"/>
    </source>
</evidence>
<dbReference type="PANTHER" id="PTHR32552">
    <property type="entry name" value="FERRICHROME IRON RECEPTOR-RELATED"/>
    <property type="match status" value="1"/>
</dbReference>
<comment type="similarity">
    <text evidence="2 14 16">Belongs to the TonB-dependent receptor family.</text>
</comment>
<reference evidence="18 19" key="1">
    <citation type="submission" date="2016-10" db="EMBL/GenBank/DDBJ databases">
        <authorList>
            <person name="de Groot N.N."/>
        </authorList>
    </citation>
    <scope>NUCLEOTIDE SEQUENCE [LARGE SCALE GENOMIC DNA]</scope>
    <source>
        <strain evidence="18 19">LMG 24775</strain>
    </source>
</reference>
<dbReference type="PROSITE" id="PS52016">
    <property type="entry name" value="TONB_DEPENDENT_REC_3"/>
    <property type="match status" value="1"/>
</dbReference>
<dbReference type="Pfam" id="PF00593">
    <property type="entry name" value="TonB_dep_Rec_b-barrel"/>
    <property type="match status" value="1"/>
</dbReference>
<evidence type="ECO:0000256" key="16">
    <source>
        <dbReference type="RuleBase" id="RU003357"/>
    </source>
</evidence>
<keyword evidence="3 14" id="KW-0813">Transport</keyword>
<keyword evidence="10 16" id="KW-0798">TonB box</keyword>
<gene>
    <name evidence="18" type="ORF">SAMN05421547_1319</name>
</gene>
<evidence type="ECO:0000256" key="11">
    <source>
        <dbReference type="ARBA" id="ARBA00023136"/>
    </source>
</evidence>
<keyword evidence="12 18" id="KW-0675">Receptor</keyword>
<evidence type="ECO:0000256" key="2">
    <source>
        <dbReference type="ARBA" id="ARBA00009810"/>
    </source>
</evidence>
<feature type="short sequence motif" description="TonB C-terminal box" evidence="15">
    <location>
        <begin position="824"/>
        <end position="841"/>
    </location>
</feature>
<feature type="domain" description="Secretin/TonB short N-terminal" evidence="17">
    <location>
        <begin position="81"/>
        <end position="132"/>
    </location>
</feature>
<comment type="subcellular location">
    <subcellularLocation>
        <location evidence="1 14">Cell outer membrane</location>
        <topology evidence="1 14">Multi-pass membrane protein</topology>
    </subcellularLocation>
</comment>
<dbReference type="Pfam" id="PF07715">
    <property type="entry name" value="Plug"/>
    <property type="match status" value="1"/>
</dbReference>
<accession>A0A1H3TQ94</accession>
<evidence type="ECO:0000256" key="4">
    <source>
        <dbReference type="ARBA" id="ARBA00022452"/>
    </source>
</evidence>
<evidence type="ECO:0000256" key="12">
    <source>
        <dbReference type="ARBA" id="ARBA00023170"/>
    </source>
</evidence>
<dbReference type="GO" id="GO:0015891">
    <property type="term" value="P:siderophore transport"/>
    <property type="evidence" value="ECO:0007669"/>
    <property type="project" value="InterPro"/>
</dbReference>
<dbReference type="PANTHER" id="PTHR32552:SF74">
    <property type="entry name" value="HYDROXAMATE SIDEROPHORE RECEPTOR FHUE"/>
    <property type="match status" value="1"/>
</dbReference>
<keyword evidence="9" id="KW-0406">Ion transport</keyword>
<dbReference type="NCBIfam" id="TIGR01783">
    <property type="entry name" value="TonB-siderophor"/>
    <property type="match status" value="1"/>
</dbReference>
<evidence type="ECO:0000259" key="17">
    <source>
        <dbReference type="SMART" id="SM00965"/>
    </source>
</evidence>
<dbReference type="Gene3D" id="2.170.130.10">
    <property type="entry name" value="TonB-dependent receptor, plug domain"/>
    <property type="match status" value="1"/>
</dbReference>
<keyword evidence="13 14" id="KW-0998">Cell outer membrane</keyword>
<name>A0A1H3TQ94_9BURK</name>
<dbReference type="FunFam" id="2.170.130.10:FF:000010">
    <property type="entry name" value="Ferripyoverdine receptor"/>
    <property type="match status" value="1"/>
</dbReference>
<sequence>MPRTLPHQPQDGLAAARGWPASMGMAGVAAVLGVAMLVATAADCVHAAPSAQAAQAGQRSFSIAAGPLTHVIAQYANQAGVALSFDAAQLGLLQSPGLQGSYGVEDGFARLLQGTALQAVRESSGVYTLRPLPAAASGTGGQTLGTVTVRATAPASATTEASDSYAASLVTGYKGLQSVRDIPQPVTVLTRQWLDEQALPDLHAVLQHTPGVTVEYIDSERIAYYSRGYQIDSLQVDGLNVNQVASASTFIQPDTAMLDRVEVLRGATGLLRGAGSPSAMVNMVRKRPTAQWQGSAALTLGSWDRQRMEADLSGPLNAAGTLRGRLVALADDKASFQTARKEKRLGLYGVLEADLGPRTTLTAGLQHTDLQATGSWGGLPAAADGSQLGLPRSTYLGTPWNTWDRHNQQAFAELEHRMDSGWQLKAQAAHTRFRSDGFKQTSFSRASDSNPYLFDVSTSIYGGDGSTQNALSLLASGPFEALGRRHELSLGADLQRIRSTGATGYWGVSPLRNVDIRGWNPYTSYPEPFYSEGNGNAYSSPVSHIHQYGGFARARLSLTDSLTAIAGARLSWWSYLEPGNAQSGYSLRRELTPYAGLVHALSDTLDAYASYSEIFSPQDKKAADGSILAPARGEDLEAGLKGSFMDGRLQASVSLFRIQRVGSAMQDTASAMPCLPYYPTSHCFMAGGKSRSQGWELELSGEPAPGWQVLAGYTYTQARYLRDASEANVGQPLRPVDPRHALRLFASHRFKGPLQGWTAGAGVRLQSDAYASVGDATTRQGGYALFDALLAYRLDDTYSLQLNVSNLLDKRYYAKFSPNSTYFNNYYGDPRNVTVSLRARF</sequence>
<dbReference type="GeneID" id="94694444"/>
<dbReference type="InterPro" id="IPR037066">
    <property type="entry name" value="Plug_dom_sf"/>
</dbReference>
<dbReference type="PROSITE" id="PS01156">
    <property type="entry name" value="TONB_DEPENDENT_REC_2"/>
    <property type="match status" value="1"/>
</dbReference>
<evidence type="ECO:0000256" key="8">
    <source>
        <dbReference type="ARBA" id="ARBA00023004"/>
    </source>
</evidence>
<dbReference type="GO" id="GO:0015344">
    <property type="term" value="F:siderophore uptake transmembrane transporter activity"/>
    <property type="evidence" value="ECO:0007669"/>
    <property type="project" value="TreeGrafter"/>
</dbReference>
<evidence type="ECO:0000256" key="14">
    <source>
        <dbReference type="PROSITE-ProRule" id="PRU01360"/>
    </source>
</evidence>
<dbReference type="InterPro" id="IPR010105">
    <property type="entry name" value="TonB_sidphr_rcpt"/>
</dbReference>
<dbReference type="SUPFAM" id="SSF56935">
    <property type="entry name" value="Porins"/>
    <property type="match status" value="1"/>
</dbReference>
<dbReference type="SMART" id="SM00965">
    <property type="entry name" value="STN"/>
    <property type="match status" value="1"/>
</dbReference>
<evidence type="ECO:0000256" key="15">
    <source>
        <dbReference type="PROSITE-ProRule" id="PRU10144"/>
    </source>
</evidence>
<dbReference type="Gene3D" id="2.40.170.20">
    <property type="entry name" value="TonB-dependent receptor, beta-barrel domain"/>
    <property type="match status" value="1"/>
</dbReference>
<dbReference type="Proteomes" id="UP000183417">
    <property type="component" value="Unassembled WGS sequence"/>
</dbReference>
<dbReference type="Pfam" id="PF07660">
    <property type="entry name" value="STN"/>
    <property type="match status" value="1"/>
</dbReference>
<evidence type="ECO:0000256" key="5">
    <source>
        <dbReference type="ARBA" id="ARBA00022496"/>
    </source>
</evidence>
<evidence type="ECO:0000256" key="13">
    <source>
        <dbReference type="ARBA" id="ARBA00023237"/>
    </source>
</evidence>
<dbReference type="InterPro" id="IPR000531">
    <property type="entry name" value="Beta-barrel_TonB"/>
</dbReference>
<keyword evidence="4 14" id="KW-1134">Transmembrane beta strand</keyword>
<evidence type="ECO:0000256" key="6">
    <source>
        <dbReference type="ARBA" id="ARBA00022692"/>
    </source>
</evidence>
<organism evidence="18 19">
    <name type="scientific">Delftia lacustris</name>
    <dbReference type="NCBI Taxonomy" id="558537"/>
    <lineage>
        <taxon>Bacteria</taxon>
        <taxon>Pseudomonadati</taxon>
        <taxon>Pseudomonadota</taxon>
        <taxon>Betaproteobacteria</taxon>
        <taxon>Burkholderiales</taxon>
        <taxon>Comamonadaceae</taxon>
        <taxon>Delftia</taxon>
    </lineage>
</organism>
<evidence type="ECO:0000256" key="7">
    <source>
        <dbReference type="ARBA" id="ARBA00022729"/>
    </source>
</evidence>
<dbReference type="InterPro" id="IPR010917">
    <property type="entry name" value="TonB_rcpt_CS"/>
</dbReference>
<proteinExistence type="inferred from homology"/>
<keyword evidence="5" id="KW-0410">Iron transport</keyword>
<dbReference type="InterPro" id="IPR039426">
    <property type="entry name" value="TonB-dep_rcpt-like"/>
</dbReference>
<protein>
    <submittedName>
        <fullName evidence="18">Outer-membrane receptor for ferric coprogen and ferric-rhodotorulic acid</fullName>
    </submittedName>
</protein>
<dbReference type="RefSeq" id="WP_074923648.1">
    <property type="nucleotide sequence ID" value="NZ_CP141274.1"/>
</dbReference>